<sequence length="551" mass="58210">MQVVGNGQLGSDARLDAHQATRDDAHADAPQAIGGLKREVAEVQRLVDAALRAPHVFATYGLVPPRGVLLAGPPGTGKTLVARSVAAASGAAVHVINGAEVVGKHSGDAEARLRDVFAAARHQRPSVVLIDEIDALCPRRQGGGGAARVVATLLTLLDGADAGDGVVVIGATNRPDALDAALRRPGRFDREIVIGVPDALGRRAILSARLAATPHALRPAQLDTLAATTHGFVGADVAALVREAAVAAVRRHSTGIGTLEVTWPDIDVARRAVRPSALREVALDVPHVRWDDIGGQATTKQQLREAVEWPLRHPDAFARMSVRPPKGVLLYGPPGCSKTLTARALASETGLNFLAVRGPELFSKWVGESEKAVRAVFQRARAAAPAIVFFDEFDALAVRRGATDGSSVADRVLSQLLAELDGIEPLVRVIVIAATNRPDVIDPALLRPGRIDRLIYVAPPDLSAREHILQLRLTAVPAAPDVSASLLAQRCEGFSGAEVAALCQDAAVCAMAENPDASRVEMRHFDACLVSHKCRISPEMLRFYADFHAAA</sequence>
<dbReference type="InterPro" id="IPR003960">
    <property type="entry name" value="ATPase_AAA_CS"/>
</dbReference>
<dbReference type="InterPro" id="IPR003959">
    <property type="entry name" value="ATPase_AAA_core"/>
</dbReference>
<dbReference type="Gene3D" id="1.10.8.60">
    <property type="match status" value="2"/>
</dbReference>
<dbReference type="InterPro" id="IPR050168">
    <property type="entry name" value="AAA_ATPase_domain"/>
</dbReference>
<dbReference type="CDD" id="cd19511">
    <property type="entry name" value="RecA-like_CDC48_r2-like"/>
    <property type="match status" value="1"/>
</dbReference>
<dbReference type="PRINTS" id="PR00830">
    <property type="entry name" value="ENDOLAPTASE"/>
</dbReference>
<dbReference type="InterPro" id="IPR027417">
    <property type="entry name" value="P-loop_NTPase"/>
</dbReference>
<dbReference type="PROSITE" id="PS00674">
    <property type="entry name" value="AAA"/>
    <property type="match status" value="2"/>
</dbReference>
<dbReference type="EMBL" id="KZ303496">
    <property type="protein sequence ID" value="PIA16962.1"/>
    <property type="molecule type" value="Genomic_DNA"/>
</dbReference>
<name>A0A2G5BDA0_COERN</name>
<feature type="domain" description="AAA+ ATPase" evidence="4">
    <location>
        <begin position="324"/>
        <end position="461"/>
    </location>
</feature>
<keyword evidence="2 3" id="KW-0067">ATP-binding</keyword>
<dbReference type="Gene3D" id="3.40.50.300">
    <property type="entry name" value="P-loop containing nucleotide triphosphate hydrolases"/>
    <property type="match status" value="2"/>
</dbReference>
<evidence type="ECO:0000256" key="3">
    <source>
        <dbReference type="RuleBase" id="RU003651"/>
    </source>
</evidence>
<dbReference type="GO" id="GO:0005737">
    <property type="term" value="C:cytoplasm"/>
    <property type="evidence" value="ECO:0007669"/>
    <property type="project" value="TreeGrafter"/>
</dbReference>
<dbReference type="Proteomes" id="UP000242474">
    <property type="component" value="Unassembled WGS sequence"/>
</dbReference>
<dbReference type="AlphaFoldDB" id="A0A2G5BDA0"/>
<accession>A0A2G5BDA0</accession>
<dbReference type="PANTHER" id="PTHR23077">
    <property type="entry name" value="AAA-FAMILY ATPASE"/>
    <property type="match status" value="1"/>
</dbReference>
<dbReference type="FunFam" id="3.40.50.300:FF:000661">
    <property type="entry name" value="calmodulin-interacting protein 111 isoform X1"/>
    <property type="match status" value="1"/>
</dbReference>
<proteinExistence type="inferred from homology"/>
<feature type="domain" description="AAA+ ATPase" evidence="4">
    <location>
        <begin position="64"/>
        <end position="198"/>
    </location>
</feature>
<dbReference type="Pfam" id="PF00004">
    <property type="entry name" value="AAA"/>
    <property type="match status" value="2"/>
</dbReference>
<evidence type="ECO:0000259" key="4">
    <source>
        <dbReference type="SMART" id="SM00382"/>
    </source>
</evidence>
<protein>
    <submittedName>
        <fullName evidence="5">AAA-domain-containing protein</fullName>
    </submittedName>
</protein>
<keyword evidence="1 3" id="KW-0547">Nucleotide-binding</keyword>
<dbReference type="STRING" id="763665.A0A2G5BDA0"/>
<dbReference type="GO" id="GO:0005524">
    <property type="term" value="F:ATP binding"/>
    <property type="evidence" value="ECO:0007669"/>
    <property type="project" value="UniProtKB-KW"/>
</dbReference>
<dbReference type="OrthoDB" id="27435at2759"/>
<dbReference type="InterPro" id="IPR003593">
    <property type="entry name" value="AAA+_ATPase"/>
</dbReference>
<dbReference type="InterPro" id="IPR041569">
    <property type="entry name" value="AAA_lid_3"/>
</dbReference>
<dbReference type="PANTHER" id="PTHR23077:SF27">
    <property type="entry name" value="ATPASE FAMILY GENE 2 PROTEIN HOMOLOG A"/>
    <property type="match status" value="1"/>
</dbReference>
<comment type="similarity">
    <text evidence="3">Belongs to the AAA ATPase family.</text>
</comment>
<gene>
    <name evidence="5" type="ORF">COEREDRAFT_41750</name>
</gene>
<keyword evidence="6" id="KW-1185">Reference proteome</keyword>
<evidence type="ECO:0000256" key="2">
    <source>
        <dbReference type="ARBA" id="ARBA00022840"/>
    </source>
</evidence>
<evidence type="ECO:0000256" key="1">
    <source>
        <dbReference type="ARBA" id="ARBA00022741"/>
    </source>
</evidence>
<dbReference type="GO" id="GO:0016887">
    <property type="term" value="F:ATP hydrolysis activity"/>
    <property type="evidence" value="ECO:0007669"/>
    <property type="project" value="InterPro"/>
</dbReference>
<evidence type="ECO:0000313" key="6">
    <source>
        <dbReference type="Proteomes" id="UP000242474"/>
    </source>
</evidence>
<dbReference type="SMART" id="SM00382">
    <property type="entry name" value="AAA"/>
    <property type="match status" value="2"/>
</dbReference>
<organism evidence="5 6">
    <name type="scientific">Coemansia reversa (strain ATCC 12441 / NRRL 1564)</name>
    <dbReference type="NCBI Taxonomy" id="763665"/>
    <lineage>
        <taxon>Eukaryota</taxon>
        <taxon>Fungi</taxon>
        <taxon>Fungi incertae sedis</taxon>
        <taxon>Zoopagomycota</taxon>
        <taxon>Kickxellomycotina</taxon>
        <taxon>Kickxellomycetes</taxon>
        <taxon>Kickxellales</taxon>
        <taxon>Kickxellaceae</taxon>
        <taxon>Coemansia</taxon>
    </lineage>
</organism>
<evidence type="ECO:0000313" key="5">
    <source>
        <dbReference type="EMBL" id="PIA16962.1"/>
    </source>
</evidence>
<dbReference type="Pfam" id="PF17862">
    <property type="entry name" value="AAA_lid_3"/>
    <property type="match status" value="2"/>
</dbReference>
<dbReference type="SUPFAM" id="SSF52540">
    <property type="entry name" value="P-loop containing nucleoside triphosphate hydrolases"/>
    <property type="match status" value="2"/>
</dbReference>
<reference evidence="5 6" key="1">
    <citation type="journal article" date="2015" name="Genome Biol. Evol.">
        <title>Phylogenomic analyses indicate that early fungi evolved digesting cell walls of algal ancestors of land plants.</title>
        <authorList>
            <person name="Chang Y."/>
            <person name="Wang S."/>
            <person name="Sekimoto S."/>
            <person name="Aerts A.L."/>
            <person name="Choi C."/>
            <person name="Clum A."/>
            <person name="LaButti K.M."/>
            <person name="Lindquist E.A."/>
            <person name="Yee Ngan C."/>
            <person name="Ohm R.A."/>
            <person name="Salamov A.A."/>
            <person name="Grigoriev I.V."/>
            <person name="Spatafora J.W."/>
            <person name="Berbee M.L."/>
        </authorList>
    </citation>
    <scope>NUCLEOTIDE SEQUENCE [LARGE SCALE GENOMIC DNA]</scope>
    <source>
        <strain evidence="5 6">NRRL 1564</strain>
    </source>
</reference>
<dbReference type="FunFam" id="3.40.50.300:FF:000012">
    <property type="entry name" value="Transitional endoplasmic reticulum ATPase"/>
    <property type="match status" value="1"/>
</dbReference>